<dbReference type="PANTHER" id="PTHR43605">
    <property type="entry name" value="ACYL-COENZYME A SYNTHETASE"/>
    <property type="match status" value="1"/>
</dbReference>
<sequence>MLPHIADYDGLVRAFRWRVPERYNMAHHACDGWAARAPDRPALYRREAGAWHPVSYRALAALSNRLAHALAAKGVSAGDRVAILLPQSLEVLASHFAVYKLGAIAVPLAGAFGFEAIAYRLKDSGARALITDDEGLAKLIDRPDGLGLVVCVDGPRPGAESFAALVDAASDRPLPVETDPDDPALMIYTSGTTGQPKGALHGHRVLLPHVSGVSFTHDFFPQPGDRMWTPSDWAWAGGLLNTVLPALAHGVPVVVQPKGRFDPEAAFALLAEARVRNVFIPPTALKMMRAVVRPKERFGFDLRTVGTAGEALGAQTFEWGRVALGVAVNEFYGQTECNYVIGSNAALGVARAGATGKAVPGHEVAVIDDEGNPCPPGVMGQIAVRRPDPVMFLNYWNRPEATSAKYLGEWLLTGDLARKDEDGYFHFLGRDDDIITSAGYRIGPAEIEDVLLRHPAVQIAAVVGKPDALRTEIVKAFLVLRPGFEPGEGLVAEIQAFVRTQLAAYEYPREIAFVDEMPMTTTGKVIRRVLRDMD</sequence>
<evidence type="ECO:0000313" key="8">
    <source>
        <dbReference type="Proteomes" id="UP000269692"/>
    </source>
</evidence>
<evidence type="ECO:0000256" key="2">
    <source>
        <dbReference type="ARBA" id="ARBA00022598"/>
    </source>
</evidence>
<keyword evidence="4" id="KW-0067">ATP-binding</keyword>
<dbReference type="InterPro" id="IPR042099">
    <property type="entry name" value="ANL_N_sf"/>
</dbReference>
<keyword evidence="3" id="KW-0547">Nucleotide-binding</keyword>
<keyword evidence="8" id="KW-1185">Reference proteome</keyword>
<evidence type="ECO:0000259" key="5">
    <source>
        <dbReference type="Pfam" id="PF00501"/>
    </source>
</evidence>
<organism evidence="7 8">
    <name type="scientific">Xanthobacter tagetidis</name>
    <dbReference type="NCBI Taxonomy" id="60216"/>
    <lineage>
        <taxon>Bacteria</taxon>
        <taxon>Pseudomonadati</taxon>
        <taxon>Pseudomonadota</taxon>
        <taxon>Alphaproteobacteria</taxon>
        <taxon>Hyphomicrobiales</taxon>
        <taxon>Xanthobacteraceae</taxon>
        <taxon>Xanthobacter</taxon>
    </lineage>
</organism>
<dbReference type="AlphaFoldDB" id="A0A3L7AGP4"/>
<protein>
    <submittedName>
        <fullName evidence="7">AMP-dependent synthetase</fullName>
    </submittedName>
</protein>
<dbReference type="GO" id="GO:0006637">
    <property type="term" value="P:acyl-CoA metabolic process"/>
    <property type="evidence" value="ECO:0007669"/>
    <property type="project" value="TreeGrafter"/>
</dbReference>
<evidence type="ECO:0000256" key="1">
    <source>
        <dbReference type="ARBA" id="ARBA00006432"/>
    </source>
</evidence>
<evidence type="ECO:0000259" key="6">
    <source>
        <dbReference type="Pfam" id="PF13193"/>
    </source>
</evidence>
<comment type="similarity">
    <text evidence="1">Belongs to the ATP-dependent AMP-binding enzyme family.</text>
</comment>
<gene>
    <name evidence="7" type="ORF">D9R14_09855</name>
</gene>
<dbReference type="PROSITE" id="PS00455">
    <property type="entry name" value="AMP_BINDING"/>
    <property type="match status" value="1"/>
</dbReference>
<dbReference type="Pfam" id="PF00501">
    <property type="entry name" value="AMP-binding"/>
    <property type="match status" value="1"/>
</dbReference>
<evidence type="ECO:0000256" key="4">
    <source>
        <dbReference type="ARBA" id="ARBA00022840"/>
    </source>
</evidence>
<feature type="domain" description="AMP-dependent synthetase/ligase" evidence="5">
    <location>
        <begin position="33"/>
        <end position="396"/>
    </location>
</feature>
<dbReference type="GO" id="GO:0015645">
    <property type="term" value="F:fatty acid ligase activity"/>
    <property type="evidence" value="ECO:0007669"/>
    <property type="project" value="TreeGrafter"/>
</dbReference>
<dbReference type="GO" id="GO:0005524">
    <property type="term" value="F:ATP binding"/>
    <property type="evidence" value="ECO:0007669"/>
    <property type="project" value="UniProtKB-KW"/>
</dbReference>
<dbReference type="SUPFAM" id="SSF56801">
    <property type="entry name" value="Acetyl-CoA synthetase-like"/>
    <property type="match status" value="1"/>
</dbReference>
<accession>A0A3L7AGP4</accession>
<dbReference type="PANTHER" id="PTHR43605:SF10">
    <property type="entry name" value="ACYL-COA SYNTHETASE MEDIUM CHAIN FAMILY MEMBER 3"/>
    <property type="match status" value="1"/>
</dbReference>
<dbReference type="OrthoDB" id="9803968at2"/>
<dbReference type="InterPro" id="IPR000873">
    <property type="entry name" value="AMP-dep_synth/lig_dom"/>
</dbReference>
<dbReference type="Gene3D" id="3.40.50.12780">
    <property type="entry name" value="N-terminal domain of ligase-like"/>
    <property type="match status" value="1"/>
</dbReference>
<dbReference type="Proteomes" id="UP000269692">
    <property type="component" value="Unassembled WGS sequence"/>
</dbReference>
<dbReference type="RefSeq" id="WP_121623140.1">
    <property type="nucleotide sequence ID" value="NZ_JACIIW010000002.1"/>
</dbReference>
<dbReference type="GO" id="GO:0016405">
    <property type="term" value="F:CoA-ligase activity"/>
    <property type="evidence" value="ECO:0007669"/>
    <property type="project" value="UniProtKB-ARBA"/>
</dbReference>
<dbReference type="InterPro" id="IPR025110">
    <property type="entry name" value="AMP-bd_C"/>
</dbReference>
<dbReference type="FunFam" id="3.30.300.30:FF:000005">
    <property type="entry name" value="Acyl-coenzyme A synthetase ACSM5, mitochondrial"/>
    <property type="match status" value="1"/>
</dbReference>
<reference evidence="7 8" key="1">
    <citation type="submission" date="2018-10" db="EMBL/GenBank/DDBJ databases">
        <title>Xanthobacter tagetidis genome sequencing and assembly.</title>
        <authorList>
            <person name="Maclea K.S."/>
            <person name="Goen A.E."/>
            <person name="Fatima S.A."/>
        </authorList>
    </citation>
    <scope>NUCLEOTIDE SEQUENCE [LARGE SCALE GENOMIC DNA]</scope>
    <source>
        <strain evidence="7 8">ATCC 700314</strain>
    </source>
</reference>
<dbReference type="Pfam" id="PF13193">
    <property type="entry name" value="AMP-binding_C"/>
    <property type="match status" value="1"/>
</dbReference>
<feature type="domain" description="AMP-binding enzyme C-terminal" evidence="6">
    <location>
        <begin position="446"/>
        <end position="524"/>
    </location>
</feature>
<dbReference type="InterPro" id="IPR051087">
    <property type="entry name" value="Mitochondrial_ACSM"/>
</dbReference>
<evidence type="ECO:0000256" key="3">
    <source>
        <dbReference type="ARBA" id="ARBA00022741"/>
    </source>
</evidence>
<dbReference type="GO" id="GO:0006633">
    <property type="term" value="P:fatty acid biosynthetic process"/>
    <property type="evidence" value="ECO:0007669"/>
    <property type="project" value="TreeGrafter"/>
</dbReference>
<name>A0A3L7AGP4_9HYPH</name>
<keyword evidence="2" id="KW-0436">Ligase</keyword>
<dbReference type="Gene3D" id="3.30.300.30">
    <property type="match status" value="1"/>
</dbReference>
<proteinExistence type="inferred from homology"/>
<dbReference type="EMBL" id="RCTF01000006">
    <property type="protein sequence ID" value="RLP79125.1"/>
    <property type="molecule type" value="Genomic_DNA"/>
</dbReference>
<evidence type="ECO:0000313" key="7">
    <source>
        <dbReference type="EMBL" id="RLP79125.1"/>
    </source>
</evidence>
<comment type="caution">
    <text evidence="7">The sequence shown here is derived from an EMBL/GenBank/DDBJ whole genome shotgun (WGS) entry which is preliminary data.</text>
</comment>
<dbReference type="InterPro" id="IPR020845">
    <property type="entry name" value="AMP-binding_CS"/>
</dbReference>
<dbReference type="InterPro" id="IPR045851">
    <property type="entry name" value="AMP-bd_C_sf"/>
</dbReference>
<dbReference type="GO" id="GO:0004321">
    <property type="term" value="F:fatty-acyl-CoA synthase activity"/>
    <property type="evidence" value="ECO:0007669"/>
    <property type="project" value="TreeGrafter"/>
</dbReference>